<evidence type="ECO:0000313" key="3">
    <source>
        <dbReference type="Proteomes" id="UP000716291"/>
    </source>
</evidence>
<accession>A0A9P6WZ71</accession>
<comment type="caution">
    <text evidence="2">The sequence shown here is derived from an EMBL/GenBank/DDBJ whole genome shotgun (WGS) entry which is preliminary data.</text>
</comment>
<name>A0A9P6WZ71_RHIOR</name>
<evidence type="ECO:0000256" key="1">
    <source>
        <dbReference type="SAM" id="MobiDB-lite"/>
    </source>
</evidence>
<proteinExistence type="predicted"/>
<sequence>MIKNIEEMVIEYSRTPSNAMSNIKKGRKKNKIIKMTNIDEYISTVMPCPDSENEDKSEDEDPDDENQDDQEDEEQEAGRTR</sequence>
<dbReference type="EMBL" id="JAANQT010002871">
    <property type="protein sequence ID" value="KAG1301723.1"/>
    <property type="molecule type" value="Genomic_DNA"/>
</dbReference>
<evidence type="ECO:0000313" key="2">
    <source>
        <dbReference type="EMBL" id="KAG1301723.1"/>
    </source>
</evidence>
<feature type="compositionally biased region" description="Acidic residues" evidence="1">
    <location>
        <begin position="51"/>
        <end position="75"/>
    </location>
</feature>
<dbReference type="Proteomes" id="UP000716291">
    <property type="component" value="Unassembled WGS sequence"/>
</dbReference>
<protein>
    <submittedName>
        <fullName evidence="2">Uncharacterized protein</fullName>
    </submittedName>
</protein>
<organism evidence="2 3">
    <name type="scientific">Rhizopus oryzae</name>
    <name type="common">Mucormycosis agent</name>
    <name type="synonym">Rhizopus arrhizus var. delemar</name>
    <dbReference type="NCBI Taxonomy" id="64495"/>
    <lineage>
        <taxon>Eukaryota</taxon>
        <taxon>Fungi</taxon>
        <taxon>Fungi incertae sedis</taxon>
        <taxon>Mucoromycota</taxon>
        <taxon>Mucoromycotina</taxon>
        <taxon>Mucoromycetes</taxon>
        <taxon>Mucorales</taxon>
        <taxon>Mucorineae</taxon>
        <taxon>Rhizopodaceae</taxon>
        <taxon>Rhizopus</taxon>
    </lineage>
</organism>
<dbReference type="AlphaFoldDB" id="A0A9P6WZ71"/>
<gene>
    <name evidence="2" type="ORF">G6F64_011550</name>
</gene>
<keyword evidence="3" id="KW-1185">Reference proteome</keyword>
<reference evidence="2" key="1">
    <citation type="journal article" date="2020" name="Microb. Genom.">
        <title>Genetic diversity of clinical and environmental Mucorales isolates obtained from an investigation of mucormycosis cases among solid organ transplant recipients.</title>
        <authorList>
            <person name="Nguyen M.H."/>
            <person name="Kaul D."/>
            <person name="Muto C."/>
            <person name="Cheng S.J."/>
            <person name="Richter R.A."/>
            <person name="Bruno V.M."/>
            <person name="Liu G."/>
            <person name="Beyhan S."/>
            <person name="Sundermann A.J."/>
            <person name="Mounaud S."/>
            <person name="Pasculle A.W."/>
            <person name="Nierman W.C."/>
            <person name="Driscoll E."/>
            <person name="Cumbie R."/>
            <person name="Clancy C.J."/>
            <person name="Dupont C.L."/>
        </authorList>
    </citation>
    <scope>NUCLEOTIDE SEQUENCE</scope>
    <source>
        <strain evidence="2">GL11</strain>
    </source>
</reference>
<feature type="region of interest" description="Disordered" evidence="1">
    <location>
        <begin position="44"/>
        <end position="81"/>
    </location>
</feature>